<protein>
    <submittedName>
        <fullName evidence="4">Transcriptional regulatory protein DegU</fullName>
    </submittedName>
</protein>
<organism evidence="4">
    <name type="scientific">Methylobacterium bullatum</name>
    <dbReference type="NCBI Taxonomy" id="570505"/>
    <lineage>
        <taxon>Bacteria</taxon>
        <taxon>Pseudomonadati</taxon>
        <taxon>Pseudomonadota</taxon>
        <taxon>Alphaproteobacteria</taxon>
        <taxon>Hyphomicrobiales</taxon>
        <taxon>Methylobacteriaceae</taxon>
        <taxon>Methylobacterium</taxon>
    </lineage>
</organism>
<dbReference type="InterPro" id="IPR016032">
    <property type="entry name" value="Sig_transdc_resp-reg_C-effctor"/>
</dbReference>
<dbReference type="InterPro" id="IPR011006">
    <property type="entry name" value="CheY-like_superfamily"/>
</dbReference>
<gene>
    <name evidence="4" type="primary">degU_2</name>
    <name evidence="4" type="ORF">MBUL_00852</name>
</gene>
<reference evidence="4" key="1">
    <citation type="submission" date="2019-12" db="EMBL/GenBank/DDBJ databases">
        <authorList>
            <person name="Cremers G."/>
        </authorList>
    </citation>
    <scope>NUCLEOTIDE SEQUENCE</scope>
    <source>
        <strain evidence="4">Mbul1</strain>
    </source>
</reference>
<dbReference type="CDD" id="cd06170">
    <property type="entry name" value="LuxR_C_like"/>
    <property type="match status" value="1"/>
</dbReference>
<feature type="domain" description="HTH luxR-type" evidence="3">
    <location>
        <begin position="183"/>
        <end position="248"/>
    </location>
</feature>
<dbReference type="PROSITE" id="PS50043">
    <property type="entry name" value="HTH_LUXR_2"/>
    <property type="match status" value="1"/>
</dbReference>
<dbReference type="EMBL" id="LR743504">
    <property type="protein sequence ID" value="CAA2100798.1"/>
    <property type="molecule type" value="Genomic_DNA"/>
</dbReference>
<dbReference type="PANTHER" id="PTHR43214:SF42">
    <property type="entry name" value="TRANSCRIPTIONAL REGULATORY PROTEIN DESR"/>
    <property type="match status" value="1"/>
</dbReference>
<dbReference type="SUPFAM" id="SSF52172">
    <property type="entry name" value="CheY-like"/>
    <property type="match status" value="1"/>
</dbReference>
<evidence type="ECO:0000259" key="3">
    <source>
        <dbReference type="PROSITE" id="PS50043"/>
    </source>
</evidence>
<dbReference type="Pfam" id="PF00196">
    <property type="entry name" value="GerE"/>
    <property type="match status" value="1"/>
</dbReference>
<dbReference type="Gene3D" id="3.40.50.2300">
    <property type="match status" value="1"/>
</dbReference>
<dbReference type="PRINTS" id="PR00038">
    <property type="entry name" value="HTHLUXR"/>
</dbReference>
<dbReference type="InterPro" id="IPR039420">
    <property type="entry name" value="WalR-like"/>
</dbReference>
<evidence type="ECO:0000256" key="2">
    <source>
        <dbReference type="SAM" id="MobiDB-lite"/>
    </source>
</evidence>
<dbReference type="SMART" id="SM00421">
    <property type="entry name" value="HTH_LUXR"/>
    <property type="match status" value="1"/>
</dbReference>
<keyword evidence="1" id="KW-0238">DNA-binding</keyword>
<dbReference type="GO" id="GO:0003677">
    <property type="term" value="F:DNA binding"/>
    <property type="evidence" value="ECO:0007669"/>
    <property type="project" value="UniProtKB-KW"/>
</dbReference>
<name>A0A679IQC4_9HYPH</name>
<dbReference type="AlphaFoldDB" id="A0A679IQC4"/>
<dbReference type="SUPFAM" id="SSF46894">
    <property type="entry name" value="C-terminal effector domain of the bipartite response regulators"/>
    <property type="match status" value="1"/>
</dbReference>
<dbReference type="PROSITE" id="PS00622">
    <property type="entry name" value="HTH_LUXR_1"/>
    <property type="match status" value="1"/>
</dbReference>
<proteinExistence type="predicted"/>
<dbReference type="PANTHER" id="PTHR43214">
    <property type="entry name" value="TWO-COMPONENT RESPONSE REGULATOR"/>
    <property type="match status" value="1"/>
</dbReference>
<feature type="region of interest" description="Disordered" evidence="2">
    <location>
        <begin position="1"/>
        <end position="21"/>
    </location>
</feature>
<dbReference type="InterPro" id="IPR000792">
    <property type="entry name" value="Tscrpt_reg_LuxR_C"/>
</dbReference>
<sequence length="261" mass="27672">MPLSVTTASEPPKSDFIPSLISRPDGRMPSLTSIPAIIIGPRGLERDGLVGILNQNGYSILDSIDDISDMSPGHLPALVILTDFGQEQMEAALVPVVQSHFPLARIVALTAETDPAVPRYLLQMGIQACLNRSAQPIALIRSLNVVMGGNIVISIDAASHLTGGAYGITKPSLVTFPKSADASPATVSDLSNREIEVLACLATGHSNKSIARELRISEATVKIHVKNVLRKINVSNRTQAAVWVSKHGTPKVGARRNGRAA</sequence>
<evidence type="ECO:0000313" key="4">
    <source>
        <dbReference type="EMBL" id="CAA2100798.1"/>
    </source>
</evidence>
<accession>A0A679IQC4</accession>
<evidence type="ECO:0000256" key="1">
    <source>
        <dbReference type="ARBA" id="ARBA00023125"/>
    </source>
</evidence>
<dbReference type="GO" id="GO:0006355">
    <property type="term" value="P:regulation of DNA-templated transcription"/>
    <property type="evidence" value="ECO:0007669"/>
    <property type="project" value="InterPro"/>
</dbReference>